<dbReference type="AlphaFoldDB" id="A0A5J6MMQ9"/>
<gene>
    <name evidence="2" type="ORF">FRZ44_37880</name>
</gene>
<keyword evidence="1" id="KW-1133">Transmembrane helix</keyword>
<proteinExistence type="predicted"/>
<reference evidence="2 3" key="1">
    <citation type="submission" date="2019-08" db="EMBL/GenBank/DDBJ databases">
        <title>Hyperibacter terrae gen. nov., sp. nov. and Hyperibacter viscosus sp. nov., two new members in the family Rhodospirillaceae isolated from the rhizosphere of Hypericum perforatum.</title>
        <authorList>
            <person name="Noviana Z."/>
        </authorList>
    </citation>
    <scope>NUCLEOTIDE SEQUENCE [LARGE SCALE GENOMIC DNA]</scope>
    <source>
        <strain evidence="2 3">R5913</strain>
    </source>
</reference>
<sequence length="239" mass="24094">MMRTVHLHGSLAAQFGPEFRLDVATPREAARALAAQLKGFRKAMIDGAFRVIRQPRVQPPLLPRPAMALGPEDISLRLGDADLHIVPVVAGAKGSGMMIGKIVIGVILIATAVFTAGTSLAAAGAIGAASLGGSVAGGVAVGSAGLAATAFTVGGLAISYGQIALFGVAMVLSGVSSLLSQQPHAGNYGNRERPDQRPSFLTNGVVNTSEEGSPVPIAVGIFLIGSKVVSAGITPEQIG</sequence>
<evidence type="ECO:0000256" key="1">
    <source>
        <dbReference type="SAM" id="Phobius"/>
    </source>
</evidence>
<dbReference type="Proteomes" id="UP000326202">
    <property type="component" value="Chromosome"/>
</dbReference>
<name>A0A5J6MMQ9_9PROT</name>
<accession>A0A5J6MMQ9</accession>
<organism evidence="2 3">
    <name type="scientific">Hypericibacter terrae</name>
    <dbReference type="NCBI Taxonomy" id="2602015"/>
    <lineage>
        <taxon>Bacteria</taxon>
        <taxon>Pseudomonadati</taxon>
        <taxon>Pseudomonadota</taxon>
        <taxon>Alphaproteobacteria</taxon>
        <taxon>Rhodospirillales</taxon>
        <taxon>Dongiaceae</taxon>
        <taxon>Hypericibacter</taxon>
    </lineage>
</organism>
<keyword evidence="1" id="KW-0812">Transmembrane</keyword>
<dbReference type="EMBL" id="CP042906">
    <property type="protein sequence ID" value="QEX18481.1"/>
    <property type="molecule type" value="Genomic_DNA"/>
</dbReference>
<protein>
    <recommendedName>
        <fullName evidence="4">Tail assembly protein</fullName>
    </recommendedName>
</protein>
<evidence type="ECO:0000313" key="3">
    <source>
        <dbReference type="Proteomes" id="UP000326202"/>
    </source>
</evidence>
<evidence type="ECO:0000313" key="2">
    <source>
        <dbReference type="EMBL" id="QEX18481.1"/>
    </source>
</evidence>
<evidence type="ECO:0008006" key="4">
    <source>
        <dbReference type="Google" id="ProtNLM"/>
    </source>
</evidence>
<keyword evidence="1" id="KW-0472">Membrane</keyword>
<dbReference type="RefSeq" id="WP_191908187.1">
    <property type="nucleotide sequence ID" value="NZ_CP042906.1"/>
</dbReference>
<dbReference type="KEGG" id="htq:FRZ44_37880"/>
<feature type="transmembrane region" description="Helical" evidence="1">
    <location>
        <begin position="146"/>
        <end position="172"/>
    </location>
</feature>
<keyword evidence="3" id="KW-1185">Reference proteome</keyword>
<feature type="transmembrane region" description="Helical" evidence="1">
    <location>
        <begin position="102"/>
        <end position="126"/>
    </location>
</feature>